<evidence type="ECO:0000259" key="8">
    <source>
        <dbReference type="Pfam" id="PF13359"/>
    </source>
</evidence>
<comment type="cofactor">
    <cofactor evidence="1">
        <name>a divalent metal cation</name>
        <dbReference type="ChEBI" id="CHEBI:60240"/>
    </cofactor>
</comment>
<evidence type="ECO:0000256" key="6">
    <source>
        <dbReference type="ARBA" id="ARBA00022801"/>
    </source>
</evidence>
<sequence>MPSVNRELALKILLLRRIRRRLKRKPRQLYMRKIFEQRLDHGFLAKQLRDDPQYHQLYFRMNKENYDEIYNLICSEIQGKNTHLRPISAHQKLAITLRYLATGNTQMEMAFSYRVSPQSVSVILREVMMSICTKLGPLHLKKPMEENWKDNEAGFRELWDYPNACGAMDGKHIRIRSPAHSGSTNYNYKNFYSIVLLAIVGPDYKFTAVDIGASGSQSDGGVFGRSSLGNALHLGKLGLPPPKQVGETCLPHVFLTDDAFSLKPNVMKPFPGKFLPAPQRIFNYRLSRGRMVVENAFGILSARWRIFHAPINSDPELTKLIVRCAVILHNFLISKKDLSNITTDGPQYGETGNWREETVGDTGMERLHIENSDHPNLSGGEVREEFCRYFNNEGAVDWQHERI</sequence>
<feature type="domain" description="DDE Tnp4" evidence="8">
    <location>
        <begin position="168"/>
        <end position="330"/>
    </location>
</feature>
<comment type="similarity">
    <text evidence="3">Belongs to the HARBI1 family.</text>
</comment>
<evidence type="ECO:0000256" key="3">
    <source>
        <dbReference type="ARBA" id="ARBA00006958"/>
    </source>
</evidence>
<evidence type="ECO:0000313" key="9">
    <source>
        <dbReference type="EMBL" id="OXA39874.1"/>
    </source>
</evidence>
<dbReference type="OrthoDB" id="6576773at2759"/>
<keyword evidence="4" id="KW-0540">Nuclease</keyword>
<keyword evidence="5" id="KW-0479">Metal-binding</keyword>
<dbReference type="PANTHER" id="PTHR22930:SF269">
    <property type="entry name" value="NUCLEASE HARBI1-LIKE PROTEIN"/>
    <property type="match status" value="1"/>
</dbReference>
<name>A0A226D4S6_FOLCA</name>
<dbReference type="InterPro" id="IPR045249">
    <property type="entry name" value="HARBI1-like"/>
</dbReference>
<evidence type="ECO:0000256" key="2">
    <source>
        <dbReference type="ARBA" id="ARBA00004123"/>
    </source>
</evidence>
<keyword evidence="10" id="KW-1185">Reference proteome</keyword>
<organism evidence="9 10">
    <name type="scientific">Folsomia candida</name>
    <name type="common">Springtail</name>
    <dbReference type="NCBI Taxonomy" id="158441"/>
    <lineage>
        <taxon>Eukaryota</taxon>
        <taxon>Metazoa</taxon>
        <taxon>Ecdysozoa</taxon>
        <taxon>Arthropoda</taxon>
        <taxon>Hexapoda</taxon>
        <taxon>Collembola</taxon>
        <taxon>Entomobryomorpha</taxon>
        <taxon>Isotomoidea</taxon>
        <taxon>Isotomidae</taxon>
        <taxon>Proisotominae</taxon>
        <taxon>Folsomia</taxon>
    </lineage>
</organism>
<keyword evidence="6" id="KW-0378">Hydrolase</keyword>
<accession>A0A226D4S6</accession>
<evidence type="ECO:0000256" key="7">
    <source>
        <dbReference type="ARBA" id="ARBA00023242"/>
    </source>
</evidence>
<proteinExistence type="inferred from homology"/>
<evidence type="ECO:0000256" key="5">
    <source>
        <dbReference type="ARBA" id="ARBA00022723"/>
    </source>
</evidence>
<dbReference type="AlphaFoldDB" id="A0A226D4S6"/>
<dbReference type="OMA" id="HAPINSD"/>
<reference evidence="9 10" key="1">
    <citation type="submission" date="2015-12" db="EMBL/GenBank/DDBJ databases">
        <title>The genome of Folsomia candida.</title>
        <authorList>
            <person name="Faddeeva A."/>
            <person name="Derks M.F."/>
            <person name="Anvar Y."/>
            <person name="Smit S."/>
            <person name="Van Straalen N."/>
            <person name="Roelofs D."/>
        </authorList>
    </citation>
    <scope>NUCLEOTIDE SEQUENCE [LARGE SCALE GENOMIC DNA]</scope>
    <source>
        <strain evidence="9 10">VU population</strain>
        <tissue evidence="9">Whole body</tissue>
    </source>
</reference>
<dbReference type="InterPro" id="IPR027806">
    <property type="entry name" value="HARBI1_dom"/>
</dbReference>
<dbReference type="GO" id="GO:0016787">
    <property type="term" value="F:hydrolase activity"/>
    <property type="evidence" value="ECO:0007669"/>
    <property type="project" value="UniProtKB-KW"/>
</dbReference>
<dbReference type="GO" id="GO:0046872">
    <property type="term" value="F:metal ion binding"/>
    <property type="evidence" value="ECO:0007669"/>
    <property type="project" value="UniProtKB-KW"/>
</dbReference>
<comment type="subcellular location">
    <subcellularLocation>
        <location evidence="2">Nucleus</location>
    </subcellularLocation>
</comment>
<dbReference type="GO" id="GO:0004518">
    <property type="term" value="F:nuclease activity"/>
    <property type="evidence" value="ECO:0007669"/>
    <property type="project" value="UniProtKB-KW"/>
</dbReference>
<evidence type="ECO:0000256" key="1">
    <source>
        <dbReference type="ARBA" id="ARBA00001968"/>
    </source>
</evidence>
<comment type="caution">
    <text evidence="9">The sequence shown here is derived from an EMBL/GenBank/DDBJ whole genome shotgun (WGS) entry which is preliminary data.</text>
</comment>
<protein>
    <submittedName>
        <fullName evidence="9">Putative nuclease HARBI1</fullName>
    </submittedName>
</protein>
<evidence type="ECO:0000256" key="4">
    <source>
        <dbReference type="ARBA" id="ARBA00022722"/>
    </source>
</evidence>
<evidence type="ECO:0000313" key="10">
    <source>
        <dbReference type="Proteomes" id="UP000198287"/>
    </source>
</evidence>
<dbReference type="Proteomes" id="UP000198287">
    <property type="component" value="Unassembled WGS sequence"/>
</dbReference>
<dbReference type="GO" id="GO:0005634">
    <property type="term" value="C:nucleus"/>
    <property type="evidence" value="ECO:0007669"/>
    <property type="project" value="UniProtKB-SubCell"/>
</dbReference>
<keyword evidence="7" id="KW-0539">Nucleus</keyword>
<dbReference type="Pfam" id="PF13359">
    <property type="entry name" value="DDE_Tnp_4"/>
    <property type="match status" value="1"/>
</dbReference>
<gene>
    <name evidence="9" type="ORF">Fcan01_25400</name>
</gene>
<dbReference type="EMBL" id="LNIX01000036">
    <property type="protein sequence ID" value="OXA39874.1"/>
    <property type="molecule type" value="Genomic_DNA"/>
</dbReference>
<dbReference type="PANTHER" id="PTHR22930">
    <property type="match status" value="1"/>
</dbReference>